<sequence length="163" mass="17030">DISGSNYLLGISLLMGAVLLHGAIYIIKPLRLGDVHVLTFSAIPSGIAAILLLIAGLSMESTVIADIRPASVFAVLYLGGVAGVGGIVAYFRLNALVSPFRASLCFLIFPVIAIALEAMLMERALSPYSLLFALSLAGGIYHLIQPPKAQGQSPGGEKHACKQ</sequence>
<proteinExistence type="predicted"/>
<feature type="transmembrane region" description="Helical" evidence="1">
    <location>
        <begin position="103"/>
        <end position="121"/>
    </location>
</feature>
<feature type="transmembrane region" description="Helical" evidence="1">
    <location>
        <begin position="127"/>
        <end position="144"/>
    </location>
</feature>
<feature type="transmembrane region" description="Helical" evidence="1">
    <location>
        <begin position="6"/>
        <end position="26"/>
    </location>
</feature>
<keyword evidence="1" id="KW-1133">Transmembrane helix</keyword>
<gene>
    <name evidence="3" type="ORF">LA374_16530</name>
</gene>
<name>A0ABS7VFA0_9GAMM</name>
<feature type="domain" description="EamA" evidence="2">
    <location>
        <begin position="9"/>
        <end position="142"/>
    </location>
</feature>
<accession>A0ABS7VFA0</accession>
<keyword evidence="4" id="KW-1185">Reference proteome</keyword>
<dbReference type="EMBL" id="JAIRBT010000026">
    <property type="protein sequence ID" value="MBZ6067800.1"/>
    <property type="molecule type" value="Genomic_DNA"/>
</dbReference>
<feature type="non-terminal residue" evidence="3">
    <location>
        <position position="1"/>
    </location>
</feature>
<keyword evidence="1" id="KW-0812">Transmembrane</keyword>
<comment type="caution">
    <text evidence="3">The sequence shown here is derived from an EMBL/GenBank/DDBJ whole genome shotgun (WGS) entry which is preliminary data.</text>
</comment>
<feature type="transmembrane region" description="Helical" evidence="1">
    <location>
        <begin position="38"/>
        <end position="58"/>
    </location>
</feature>
<organism evidence="3 4">
    <name type="scientific">Aeromonas schubertii</name>
    <dbReference type="NCBI Taxonomy" id="652"/>
    <lineage>
        <taxon>Bacteria</taxon>
        <taxon>Pseudomonadati</taxon>
        <taxon>Pseudomonadota</taxon>
        <taxon>Gammaproteobacteria</taxon>
        <taxon>Aeromonadales</taxon>
        <taxon>Aeromonadaceae</taxon>
        <taxon>Aeromonas</taxon>
    </lineage>
</organism>
<dbReference type="Proteomes" id="UP000774958">
    <property type="component" value="Unassembled WGS sequence"/>
</dbReference>
<evidence type="ECO:0000256" key="1">
    <source>
        <dbReference type="SAM" id="Phobius"/>
    </source>
</evidence>
<dbReference type="InterPro" id="IPR000620">
    <property type="entry name" value="EamA_dom"/>
</dbReference>
<protein>
    <submittedName>
        <fullName evidence="3">DMT family transporter</fullName>
    </submittedName>
</protein>
<dbReference type="RefSeq" id="WP_224163443.1">
    <property type="nucleotide sequence ID" value="NZ_JAIRBT010000026.1"/>
</dbReference>
<keyword evidence="1" id="KW-0472">Membrane</keyword>
<dbReference type="SUPFAM" id="SSF103481">
    <property type="entry name" value="Multidrug resistance efflux transporter EmrE"/>
    <property type="match status" value="1"/>
</dbReference>
<evidence type="ECO:0000259" key="2">
    <source>
        <dbReference type="Pfam" id="PF00892"/>
    </source>
</evidence>
<evidence type="ECO:0000313" key="3">
    <source>
        <dbReference type="EMBL" id="MBZ6067800.1"/>
    </source>
</evidence>
<feature type="transmembrane region" description="Helical" evidence="1">
    <location>
        <begin position="70"/>
        <end position="91"/>
    </location>
</feature>
<reference evidence="3 4" key="1">
    <citation type="submission" date="2021-09" db="EMBL/GenBank/DDBJ databases">
        <title>Aeromonas schubertii isolated from Asian sea bass.</title>
        <authorList>
            <person name="Pinpimai K."/>
        </authorList>
    </citation>
    <scope>NUCLEOTIDE SEQUENCE [LARGE SCALE GENOMIC DNA]</scope>
    <source>
        <strain evidence="3 4">CHULA2021a</strain>
    </source>
</reference>
<evidence type="ECO:0000313" key="4">
    <source>
        <dbReference type="Proteomes" id="UP000774958"/>
    </source>
</evidence>
<dbReference type="Pfam" id="PF00892">
    <property type="entry name" value="EamA"/>
    <property type="match status" value="1"/>
</dbReference>
<dbReference type="InterPro" id="IPR037185">
    <property type="entry name" value="EmrE-like"/>
</dbReference>